<dbReference type="PANTHER" id="PTHR43537:SF53">
    <property type="entry name" value="HTH-TYPE TRANSCRIPTIONAL REPRESSOR NANR"/>
    <property type="match status" value="1"/>
</dbReference>
<dbReference type="InterPro" id="IPR011711">
    <property type="entry name" value="GntR_C"/>
</dbReference>
<dbReference type="PANTHER" id="PTHR43537">
    <property type="entry name" value="TRANSCRIPTIONAL REGULATOR, GNTR FAMILY"/>
    <property type="match status" value="1"/>
</dbReference>
<organism evidence="5 7">
    <name type="scientific">Tepidimonas fonticaldi</name>
    <dbReference type="NCBI Taxonomy" id="1101373"/>
    <lineage>
        <taxon>Bacteria</taxon>
        <taxon>Pseudomonadati</taxon>
        <taxon>Pseudomonadota</taxon>
        <taxon>Betaproteobacteria</taxon>
        <taxon>Burkholderiales</taxon>
        <taxon>Tepidimonas</taxon>
    </lineage>
</organism>
<dbReference type="InterPro" id="IPR008920">
    <property type="entry name" value="TF_FadR/GntR_C"/>
</dbReference>
<dbReference type="SUPFAM" id="SSF48008">
    <property type="entry name" value="GntR ligand-binding domain-like"/>
    <property type="match status" value="1"/>
</dbReference>
<evidence type="ECO:0000313" key="6">
    <source>
        <dbReference type="EMBL" id="TSE35835.1"/>
    </source>
</evidence>
<dbReference type="GO" id="GO:0003677">
    <property type="term" value="F:DNA binding"/>
    <property type="evidence" value="ECO:0007669"/>
    <property type="project" value="UniProtKB-KW"/>
</dbReference>
<evidence type="ECO:0000313" key="5">
    <source>
        <dbReference type="EMBL" id="OBS30109.1"/>
    </source>
</evidence>
<accession>A0A1A6DTK3</accession>
<dbReference type="Proteomes" id="UP000091969">
    <property type="component" value="Unassembled WGS sequence"/>
</dbReference>
<dbReference type="Gene3D" id="1.20.120.530">
    <property type="entry name" value="GntR ligand-binding domain-like"/>
    <property type="match status" value="1"/>
</dbReference>
<feature type="domain" description="HTH gntR-type" evidence="4">
    <location>
        <begin position="3"/>
        <end position="70"/>
    </location>
</feature>
<sequence>MAHTSTRDIVDALTRAIVEHRLLPGTKLPELRLAAHFGVSRTLVRQALHQLAQNRLVRLEPARGAFVAAPSADEARQLLAVRRTLEVDLVRGLAGRLGAADLHTLREHLRAEQDAIARHDVAGRNQLLGDFHLRLAELSGNRVLAEILGELLSRSALITLMYQNDPAARHSSDEHVAIVDALAAGDGERAARLMAEHLEHVVAGLSFDHPRPSADLALALT</sequence>
<dbReference type="InterPro" id="IPR000524">
    <property type="entry name" value="Tscrpt_reg_HTH_GntR"/>
</dbReference>
<reference evidence="6 8" key="2">
    <citation type="submission" date="2019-07" db="EMBL/GenBank/DDBJ databases">
        <title>Tepidimonas fonticaldi AT-A2 draft genome.</title>
        <authorList>
            <person name="Da Costa M.S."/>
            <person name="Froufe H.J.C."/>
            <person name="Egas C."/>
            <person name="Albuquerque L."/>
        </authorList>
    </citation>
    <scope>NUCLEOTIDE SEQUENCE [LARGE SCALE GENOMIC DNA]</scope>
    <source>
        <strain evidence="6 8">AT-A2</strain>
    </source>
</reference>
<dbReference type="STRING" id="1101373.A9O67_10045"/>
<evidence type="ECO:0000256" key="3">
    <source>
        <dbReference type="ARBA" id="ARBA00023163"/>
    </source>
</evidence>
<dbReference type="SMART" id="SM00895">
    <property type="entry name" value="FCD"/>
    <property type="match status" value="1"/>
</dbReference>
<evidence type="ECO:0000313" key="7">
    <source>
        <dbReference type="Proteomes" id="UP000091969"/>
    </source>
</evidence>
<reference evidence="5 7" key="1">
    <citation type="submission" date="2016-06" db="EMBL/GenBank/DDBJ databases">
        <title>Genome sequence of Tepidimonas fonticaldi PL17.</title>
        <authorList>
            <person name="Pinnaka A.K."/>
        </authorList>
    </citation>
    <scope>NUCLEOTIDE SEQUENCE [LARGE SCALE GENOMIC DNA]</scope>
    <source>
        <strain evidence="5 7">PL17</strain>
    </source>
</reference>
<evidence type="ECO:0000259" key="4">
    <source>
        <dbReference type="PROSITE" id="PS50949"/>
    </source>
</evidence>
<dbReference type="SMART" id="SM00345">
    <property type="entry name" value="HTH_GNTR"/>
    <property type="match status" value="1"/>
</dbReference>
<dbReference type="SUPFAM" id="SSF46785">
    <property type="entry name" value="Winged helix' DNA-binding domain"/>
    <property type="match status" value="1"/>
</dbReference>
<dbReference type="EMBL" id="LZDH01000065">
    <property type="protein sequence ID" value="OBS30109.1"/>
    <property type="molecule type" value="Genomic_DNA"/>
</dbReference>
<dbReference type="PROSITE" id="PS50949">
    <property type="entry name" value="HTH_GNTR"/>
    <property type="match status" value="1"/>
</dbReference>
<dbReference type="Pfam" id="PF00392">
    <property type="entry name" value="GntR"/>
    <property type="match status" value="1"/>
</dbReference>
<dbReference type="RefSeq" id="WP_068610610.1">
    <property type="nucleotide sequence ID" value="NZ_LZDH01000065.1"/>
</dbReference>
<keyword evidence="2" id="KW-0238">DNA-binding</keyword>
<dbReference type="Proteomes" id="UP000316388">
    <property type="component" value="Unassembled WGS sequence"/>
</dbReference>
<dbReference type="InterPro" id="IPR036388">
    <property type="entry name" value="WH-like_DNA-bd_sf"/>
</dbReference>
<dbReference type="Pfam" id="PF07729">
    <property type="entry name" value="FCD"/>
    <property type="match status" value="1"/>
</dbReference>
<keyword evidence="7" id="KW-1185">Reference proteome</keyword>
<comment type="caution">
    <text evidence="5">The sequence shown here is derived from an EMBL/GenBank/DDBJ whole genome shotgun (WGS) entry which is preliminary data.</text>
</comment>
<keyword evidence="1" id="KW-0805">Transcription regulation</keyword>
<dbReference type="CDD" id="cd07377">
    <property type="entry name" value="WHTH_GntR"/>
    <property type="match status" value="1"/>
</dbReference>
<name>A0A1A6DTK3_9BURK</name>
<gene>
    <name evidence="6" type="primary">rspR</name>
    <name evidence="5" type="ORF">A9O67_10045</name>
    <name evidence="6" type="ORF">Tfont_02179</name>
</gene>
<dbReference type="Gene3D" id="1.10.10.10">
    <property type="entry name" value="Winged helix-like DNA-binding domain superfamily/Winged helix DNA-binding domain"/>
    <property type="match status" value="1"/>
</dbReference>
<dbReference type="AlphaFoldDB" id="A0A1A6DTK3"/>
<proteinExistence type="predicted"/>
<evidence type="ECO:0000256" key="1">
    <source>
        <dbReference type="ARBA" id="ARBA00023015"/>
    </source>
</evidence>
<evidence type="ECO:0000256" key="2">
    <source>
        <dbReference type="ARBA" id="ARBA00023125"/>
    </source>
</evidence>
<dbReference type="EMBL" id="VJOO01000023">
    <property type="protein sequence ID" value="TSE35835.1"/>
    <property type="molecule type" value="Genomic_DNA"/>
</dbReference>
<evidence type="ECO:0000313" key="8">
    <source>
        <dbReference type="Proteomes" id="UP000316388"/>
    </source>
</evidence>
<dbReference type="OrthoDB" id="5243844at2"/>
<keyword evidence="3" id="KW-0804">Transcription</keyword>
<protein>
    <submittedName>
        <fullName evidence="5">GntR family transcriptional regulator</fullName>
    </submittedName>
    <submittedName>
        <fullName evidence="6">HTH-type transcriptional repressor RspR</fullName>
    </submittedName>
</protein>
<dbReference type="GO" id="GO:0003700">
    <property type="term" value="F:DNA-binding transcription factor activity"/>
    <property type="evidence" value="ECO:0007669"/>
    <property type="project" value="InterPro"/>
</dbReference>
<dbReference type="InterPro" id="IPR036390">
    <property type="entry name" value="WH_DNA-bd_sf"/>
</dbReference>